<dbReference type="InterPro" id="IPR029044">
    <property type="entry name" value="Nucleotide-diphossugar_trans"/>
</dbReference>
<dbReference type="PANTHER" id="PTHR36529:SF1">
    <property type="entry name" value="GLYCOSYLTRANSFERASE"/>
    <property type="match status" value="1"/>
</dbReference>
<sequence>MISKAVIVFLRAPEEGRVKTRLSRGLSNAFVLELYKAFVCDTLEALSLTGDKHLYFWPRGKEKTLQEWLGTQYQYFLQQGENIGQRMANAFVDIFKKGYDSALLVGTDIPELSTNLICLAYDALQTKDAVIGPSSDGGYYLIGFEKSAFSKNMFDGIDWSTSAVMDQTIKIMNRMSIRYGLLEEMNDIDTPADFNALIERVKKGGKAGKRTHRILDAYEDGYINYHTCVK</sequence>
<evidence type="ECO:0008006" key="3">
    <source>
        <dbReference type="Google" id="ProtNLM"/>
    </source>
</evidence>
<reference evidence="2" key="1">
    <citation type="submission" date="2016-10" db="EMBL/GenBank/DDBJ databases">
        <authorList>
            <person name="Varghese N."/>
            <person name="Submissions S."/>
        </authorList>
    </citation>
    <scope>NUCLEOTIDE SEQUENCE [LARGE SCALE GENOMIC DNA]</scope>
    <source>
        <strain evidence="2">DSM 3384</strain>
    </source>
</reference>
<dbReference type="Proteomes" id="UP000199608">
    <property type="component" value="Unassembled WGS sequence"/>
</dbReference>
<dbReference type="NCBIfam" id="TIGR04282">
    <property type="entry name" value="glyco_like_cofC"/>
    <property type="match status" value="1"/>
</dbReference>
<organism evidence="1 2">
    <name type="scientific">Desulfobacula phenolica</name>
    <dbReference type="NCBI Taxonomy" id="90732"/>
    <lineage>
        <taxon>Bacteria</taxon>
        <taxon>Pseudomonadati</taxon>
        <taxon>Thermodesulfobacteriota</taxon>
        <taxon>Desulfobacteria</taxon>
        <taxon>Desulfobacterales</taxon>
        <taxon>Desulfobacteraceae</taxon>
        <taxon>Desulfobacula</taxon>
    </lineage>
</organism>
<dbReference type="PANTHER" id="PTHR36529">
    <property type="entry name" value="SLL1095 PROTEIN"/>
    <property type="match status" value="1"/>
</dbReference>
<protein>
    <recommendedName>
        <fullName evidence="3">Glycosyltransferase</fullName>
    </recommendedName>
</protein>
<dbReference type="SUPFAM" id="SSF53448">
    <property type="entry name" value="Nucleotide-diphospho-sugar transferases"/>
    <property type="match status" value="1"/>
</dbReference>
<dbReference type="RefSeq" id="WP_092234207.1">
    <property type="nucleotide sequence ID" value="NZ_FNLL01000006.1"/>
</dbReference>
<dbReference type="Gene3D" id="3.90.550.10">
    <property type="entry name" value="Spore Coat Polysaccharide Biosynthesis Protein SpsA, Chain A"/>
    <property type="match status" value="1"/>
</dbReference>
<keyword evidence="2" id="KW-1185">Reference proteome</keyword>
<dbReference type="EMBL" id="FNLL01000006">
    <property type="protein sequence ID" value="SDU28925.1"/>
    <property type="molecule type" value="Genomic_DNA"/>
</dbReference>
<proteinExistence type="predicted"/>
<evidence type="ECO:0000313" key="2">
    <source>
        <dbReference type="Proteomes" id="UP000199608"/>
    </source>
</evidence>
<dbReference type="InterPro" id="IPR018641">
    <property type="entry name" value="Trfase_1_rSAM/seldom-assoc"/>
</dbReference>
<dbReference type="AlphaFoldDB" id="A0A1H2HAQ5"/>
<accession>A0A1H2HAQ5</accession>
<evidence type="ECO:0000313" key="1">
    <source>
        <dbReference type="EMBL" id="SDU28925.1"/>
    </source>
</evidence>
<name>A0A1H2HAQ5_9BACT</name>
<gene>
    <name evidence="1" type="ORF">SAMN04487931_106138</name>
</gene>
<dbReference type="Pfam" id="PF09837">
    <property type="entry name" value="DUF2064"/>
    <property type="match status" value="1"/>
</dbReference>